<feature type="domain" description="YdhG-like" evidence="1">
    <location>
        <begin position="19"/>
        <end position="109"/>
    </location>
</feature>
<dbReference type="SUPFAM" id="SSF159888">
    <property type="entry name" value="YdhG-like"/>
    <property type="match status" value="1"/>
</dbReference>
<evidence type="ECO:0000313" key="3">
    <source>
        <dbReference type="Proteomes" id="UP000476511"/>
    </source>
</evidence>
<dbReference type="Gene3D" id="3.90.1150.200">
    <property type="match status" value="1"/>
</dbReference>
<comment type="caution">
    <text evidence="2">The sequence shown here is derived from an EMBL/GenBank/DDBJ whole genome shotgun (WGS) entry which is preliminary data.</text>
</comment>
<name>A0A6L5R3T7_9MICO</name>
<sequence length="119" mass="12790">MAAQTVDEYIASFPDDVADRLRQVRAAIVAEVPPPVEEKVRYGIAAVMIGGRYAIHFAGWKHHVGLYPVPALPEPLESEVAPRRTAKDTVNLPHSAELPVELVGRIAAAIVAMRGASAD</sequence>
<dbReference type="RefSeq" id="WP_154347188.1">
    <property type="nucleotide sequence ID" value="NZ_WKJD01000018.1"/>
</dbReference>
<dbReference type="AlphaFoldDB" id="A0A6L5R3T7"/>
<dbReference type="InterPro" id="IPR014922">
    <property type="entry name" value="YdhG-like"/>
</dbReference>
<proteinExistence type="predicted"/>
<reference evidence="2 3" key="1">
    <citation type="submission" date="2019-11" db="EMBL/GenBank/DDBJ databases">
        <title>Agromyces kandeliae sp. nov., isolated from mangrove soil.</title>
        <authorList>
            <person name="Wang R."/>
        </authorList>
    </citation>
    <scope>NUCLEOTIDE SEQUENCE [LARGE SCALE GENOMIC DNA]</scope>
    <source>
        <strain evidence="2 3">Q22</strain>
    </source>
</reference>
<evidence type="ECO:0000259" key="1">
    <source>
        <dbReference type="Pfam" id="PF08818"/>
    </source>
</evidence>
<keyword evidence="3" id="KW-1185">Reference proteome</keyword>
<evidence type="ECO:0000313" key="2">
    <source>
        <dbReference type="EMBL" id="MRX44673.1"/>
    </source>
</evidence>
<dbReference type="Proteomes" id="UP000476511">
    <property type="component" value="Unassembled WGS sequence"/>
</dbReference>
<dbReference type="Pfam" id="PF08818">
    <property type="entry name" value="DUF1801"/>
    <property type="match status" value="1"/>
</dbReference>
<protein>
    <submittedName>
        <fullName evidence="2">DUF1801 domain-containing protein</fullName>
    </submittedName>
</protein>
<accession>A0A6L5R3T7</accession>
<gene>
    <name evidence="2" type="ORF">GJR97_13170</name>
</gene>
<dbReference type="EMBL" id="WKJD01000018">
    <property type="protein sequence ID" value="MRX44673.1"/>
    <property type="molecule type" value="Genomic_DNA"/>
</dbReference>
<organism evidence="2 3">
    <name type="scientific">Agromyces kandeliae</name>
    <dbReference type="NCBI Taxonomy" id="2666141"/>
    <lineage>
        <taxon>Bacteria</taxon>
        <taxon>Bacillati</taxon>
        <taxon>Actinomycetota</taxon>
        <taxon>Actinomycetes</taxon>
        <taxon>Micrococcales</taxon>
        <taxon>Microbacteriaceae</taxon>
        <taxon>Agromyces</taxon>
    </lineage>
</organism>